<keyword evidence="1" id="KW-1133">Transmembrane helix</keyword>
<protein>
    <submittedName>
        <fullName evidence="2">Uncharacterized protein</fullName>
    </submittedName>
</protein>
<reference evidence="2" key="1">
    <citation type="submission" date="2021-05" db="EMBL/GenBank/DDBJ databases">
        <authorList>
            <person name="Alioto T."/>
            <person name="Alioto T."/>
            <person name="Gomez Garrido J."/>
        </authorList>
    </citation>
    <scope>NUCLEOTIDE SEQUENCE</scope>
</reference>
<sequence length="105" mass="12599">MIYFLYLCTSMCLKKYIFVVFLLFFYLCILCNKRKSNKIGPQRKWGLLLDVYRPVQVPLGGSQSEFSFRQRDLCRFFPRSLFWEVFGSSVFCCLNMLLNEFLLFL</sequence>
<evidence type="ECO:0000313" key="2">
    <source>
        <dbReference type="EMBL" id="CAG6635819.1"/>
    </source>
</evidence>
<dbReference type="EMBL" id="HBUF01091507">
    <property type="protein sequence ID" value="CAG6635817.1"/>
    <property type="molecule type" value="Transcribed_RNA"/>
</dbReference>
<dbReference type="EMBL" id="HBUF01091508">
    <property type="protein sequence ID" value="CAG6635819.1"/>
    <property type="molecule type" value="Transcribed_RNA"/>
</dbReference>
<evidence type="ECO:0000256" key="1">
    <source>
        <dbReference type="SAM" id="Phobius"/>
    </source>
</evidence>
<name>A0A8D8QR34_9HEMI</name>
<accession>A0A8D8QR34</accession>
<feature type="transmembrane region" description="Helical" evidence="1">
    <location>
        <begin position="16"/>
        <end position="33"/>
    </location>
</feature>
<proteinExistence type="predicted"/>
<dbReference type="AlphaFoldDB" id="A0A8D8QR34"/>
<feature type="transmembrane region" description="Helical" evidence="1">
    <location>
        <begin position="81"/>
        <end position="98"/>
    </location>
</feature>
<organism evidence="2">
    <name type="scientific">Cacopsylla melanoneura</name>
    <dbReference type="NCBI Taxonomy" id="428564"/>
    <lineage>
        <taxon>Eukaryota</taxon>
        <taxon>Metazoa</taxon>
        <taxon>Ecdysozoa</taxon>
        <taxon>Arthropoda</taxon>
        <taxon>Hexapoda</taxon>
        <taxon>Insecta</taxon>
        <taxon>Pterygota</taxon>
        <taxon>Neoptera</taxon>
        <taxon>Paraneoptera</taxon>
        <taxon>Hemiptera</taxon>
        <taxon>Sternorrhyncha</taxon>
        <taxon>Psylloidea</taxon>
        <taxon>Psyllidae</taxon>
        <taxon>Psyllinae</taxon>
        <taxon>Cacopsylla</taxon>
    </lineage>
</organism>
<keyword evidence="1" id="KW-0812">Transmembrane</keyword>
<keyword evidence="1" id="KW-0472">Membrane</keyword>